<name>A0A1G9ALT9_9EURY</name>
<dbReference type="PANTHER" id="PTHR42723:SF1">
    <property type="entry name" value="CHLOROPHYLL SYNTHASE, CHLOROPLASTIC"/>
    <property type="match status" value="1"/>
</dbReference>
<evidence type="ECO:0000256" key="11">
    <source>
        <dbReference type="ARBA" id="ARBA00023264"/>
    </source>
</evidence>
<dbReference type="EC" id="2.5.1.42" evidence="12"/>
<feature type="transmembrane region" description="Helical" evidence="12">
    <location>
        <begin position="38"/>
        <end position="60"/>
    </location>
</feature>
<gene>
    <name evidence="13" type="ORF">SAMN04488571_106137</name>
</gene>
<evidence type="ECO:0000256" key="12">
    <source>
        <dbReference type="HAMAP-Rule" id="MF_01286"/>
    </source>
</evidence>
<comment type="subcellular location">
    <subcellularLocation>
        <location evidence="1 12">Cell membrane</location>
        <topology evidence="1 12">Multi-pass membrane protein</topology>
    </subcellularLocation>
</comment>
<dbReference type="RefSeq" id="WP_066958766.1">
    <property type="nucleotide sequence ID" value="NZ_BCNX01000014.1"/>
</dbReference>
<comment type="catalytic activity">
    <reaction evidence="12">
        <text>sn-3-O-(geranylgeranyl)glycerol 1-phosphate + (2E,6E,10E)-geranylgeranyl diphosphate = 2,3-bis-O-(geranylgeranyl)-sn-glycerol 1-phosphate + diphosphate</text>
        <dbReference type="Rhea" id="RHEA:18109"/>
        <dbReference type="ChEBI" id="CHEBI:33019"/>
        <dbReference type="ChEBI" id="CHEBI:57677"/>
        <dbReference type="ChEBI" id="CHEBI:58756"/>
        <dbReference type="ChEBI" id="CHEBI:58837"/>
        <dbReference type="EC" id="2.5.1.42"/>
    </reaction>
</comment>
<evidence type="ECO:0000256" key="6">
    <source>
        <dbReference type="ARBA" id="ARBA00022842"/>
    </source>
</evidence>
<dbReference type="HAMAP" id="MF_01286">
    <property type="entry name" value="DGGGP_synth"/>
    <property type="match status" value="1"/>
</dbReference>
<dbReference type="InterPro" id="IPR000537">
    <property type="entry name" value="UbiA_prenyltransferase"/>
</dbReference>
<keyword evidence="2 12" id="KW-1003">Cell membrane</keyword>
<feature type="transmembrane region" description="Helical" evidence="12">
    <location>
        <begin position="128"/>
        <end position="147"/>
    </location>
</feature>
<evidence type="ECO:0000256" key="9">
    <source>
        <dbReference type="ARBA" id="ARBA00023136"/>
    </source>
</evidence>
<comment type="cofactor">
    <cofactor evidence="12">
        <name>Mg(2+)</name>
        <dbReference type="ChEBI" id="CHEBI:18420"/>
    </cofactor>
</comment>
<dbReference type="Gene3D" id="1.10.357.140">
    <property type="entry name" value="UbiA prenyltransferase"/>
    <property type="match status" value="1"/>
</dbReference>
<proteinExistence type="inferred from homology"/>
<dbReference type="InterPro" id="IPR050475">
    <property type="entry name" value="Prenyltransferase_related"/>
</dbReference>
<evidence type="ECO:0000256" key="2">
    <source>
        <dbReference type="ARBA" id="ARBA00022475"/>
    </source>
</evidence>
<protein>
    <recommendedName>
        <fullName evidence="12">Digeranylgeranylglyceryl phosphate synthase</fullName>
        <shortName evidence="12">DGGGP synthase</shortName>
        <shortName evidence="12">DGGGPS</shortName>
        <ecNumber evidence="12">2.5.1.42</ecNumber>
    </recommendedName>
    <alternativeName>
        <fullName evidence="12">(S)-2,3-di-O-geranylgeranylglyceryl phosphate synthase</fullName>
    </alternativeName>
    <alternativeName>
        <fullName evidence="12">Geranylgeranylglycerol-phosphate geranylgeranyltransferase</fullName>
    </alternativeName>
</protein>
<dbReference type="InterPro" id="IPR044878">
    <property type="entry name" value="UbiA_sf"/>
</dbReference>
<evidence type="ECO:0000256" key="5">
    <source>
        <dbReference type="ARBA" id="ARBA00022692"/>
    </source>
</evidence>
<dbReference type="NCBIfam" id="NF009521">
    <property type="entry name" value="PRK12882.1"/>
    <property type="match status" value="1"/>
</dbReference>
<feature type="transmembrane region" description="Helical" evidence="12">
    <location>
        <begin position="12"/>
        <end position="32"/>
    </location>
</feature>
<feature type="transmembrane region" description="Helical" evidence="12">
    <location>
        <begin position="221"/>
        <end position="241"/>
    </location>
</feature>
<comment type="function">
    <text evidence="12">Prenyltransferase that catalyzes the transfer of the geranylgeranyl moiety of geranylgeranyl diphosphate (GGPP) to the C2 hydroxyl of (S)-3-O-geranylgeranylglyceryl phosphate (GGGP). This reaction is the second ether-bond-formation step in the biosynthesis of archaeal membrane lipids.</text>
</comment>
<evidence type="ECO:0000256" key="1">
    <source>
        <dbReference type="ARBA" id="ARBA00004651"/>
    </source>
</evidence>
<dbReference type="Pfam" id="PF01040">
    <property type="entry name" value="UbiA"/>
    <property type="match status" value="1"/>
</dbReference>
<evidence type="ECO:0000256" key="10">
    <source>
        <dbReference type="ARBA" id="ARBA00023209"/>
    </source>
</evidence>
<dbReference type="GO" id="GO:0000287">
    <property type="term" value="F:magnesium ion binding"/>
    <property type="evidence" value="ECO:0007669"/>
    <property type="project" value="UniProtKB-UniRule"/>
</dbReference>
<dbReference type="GO" id="GO:0005886">
    <property type="term" value="C:plasma membrane"/>
    <property type="evidence" value="ECO:0007669"/>
    <property type="project" value="UniProtKB-SubCell"/>
</dbReference>
<comment type="pathway">
    <text evidence="12">Membrane lipid metabolism; glycerophospholipid metabolism.</text>
</comment>
<accession>A0A1G9ALT9</accession>
<keyword evidence="11 12" id="KW-1208">Phospholipid metabolism</keyword>
<keyword evidence="7 12" id="KW-1133">Transmembrane helix</keyword>
<keyword evidence="10 12" id="KW-0594">Phospholipid biosynthesis</keyword>
<dbReference type="CDD" id="cd13961">
    <property type="entry name" value="PT_UbiA_DGGGPS"/>
    <property type="match status" value="1"/>
</dbReference>
<dbReference type="OrthoDB" id="11851at2157"/>
<dbReference type="UniPathway" id="UPA00940"/>
<evidence type="ECO:0000256" key="8">
    <source>
        <dbReference type="ARBA" id="ARBA00023098"/>
    </source>
</evidence>
<organism evidence="13 14">
    <name type="scientific">Methanoculleus thermophilus</name>
    <dbReference type="NCBI Taxonomy" id="2200"/>
    <lineage>
        <taxon>Archaea</taxon>
        <taxon>Methanobacteriati</taxon>
        <taxon>Methanobacteriota</taxon>
        <taxon>Stenosarchaea group</taxon>
        <taxon>Methanomicrobia</taxon>
        <taxon>Methanomicrobiales</taxon>
        <taxon>Methanomicrobiaceae</taxon>
        <taxon>Methanoculleus</taxon>
    </lineage>
</organism>
<dbReference type="Proteomes" id="UP000326500">
    <property type="component" value="Unassembled WGS sequence"/>
</dbReference>
<keyword evidence="3 12" id="KW-0444">Lipid biosynthesis</keyword>
<dbReference type="PANTHER" id="PTHR42723">
    <property type="entry name" value="CHLOROPHYLL SYNTHASE"/>
    <property type="match status" value="1"/>
</dbReference>
<comment type="similarity">
    <text evidence="12">Belongs to the UbiA prenyltransferase family. DGGGP synthase subfamily.</text>
</comment>
<dbReference type="AlphaFoldDB" id="A0A1G9ALT9"/>
<keyword evidence="4 12" id="KW-0808">Transferase</keyword>
<evidence type="ECO:0000313" key="13">
    <source>
        <dbReference type="EMBL" id="SDK28302.1"/>
    </source>
</evidence>
<keyword evidence="5 12" id="KW-0812">Transmembrane</keyword>
<keyword evidence="6 12" id="KW-0460">Magnesium</keyword>
<reference evidence="13 14" key="1">
    <citation type="submission" date="2016-10" db="EMBL/GenBank/DDBJ databases">
        <authorList>
            <person name="Varghese N."/>
            <person name="Submissions S."/>
        </authorList>
    </citation>
    <scope>NUCLEOTIDE SEQUENCE [LARGE SCALE GENOMIC DNA]</scope>
    <source>
        <strain evidence="13 14">DSM 2373</strain>
    </source>
</reference>
<dbReference type="EMBL" id="FNFT01000006">
    <property type="protein sequence ID" value="SDK28302.1"/>
    <property type="molecule type" value="Genomic_DNA"/>
</dbReference>
<evidence type="ECO:0000256" key="3">
    <source>
        <dbReference type="ARBA" id="ARBA00022516"/>
    </source>
</evidence>
<keyword evidence="14" id="KW-1185">Reference proteome</keyword>
<keyword evidence="8 12" id="KW-0443">Lipid metabolism</keyword>
<feature type="transmembrane region" description="Helical" evidence="12">
    <location>
        <begin position="261"/>
        <end position="278"/>
    </location>
</feature>
<evidence type="ECO:0000256" key="7">
    <source>
        <dbReference type="ARBA" id="ARBA00022989"/>
    </source>
</evidence>
<sequence length="279" mass="28835">MSATAFIRITRPHNAVVAGFTALIGYLVATGTLTPPSLLLAVVVTLITAAGNVVNDVYDLEIDRINRPDRPLPAGLITLSGAKAYAAVLFIGGLAAAALTTTLCFAIALVNSIILVGYAVWLKRTPGIGNVAVAYLTASVFLFGGAFEGIEGLIQNLSLATITFLATIAREILKDAEDVDGDAAGGARTLPMLVGVQWTGRLALACACGAVLVSILPFGDWWGLFYLIAIAIVDIVILFGAARGARCTTPACVRTSRATSILRAGMFAALAVFAVAAII</sequence>
<dbReference type="GO" id="GO:0047295">
    <property type="term" value="F:geranylgeranylglycerol-phosphate geranylgeranyltransferase activity"/>
    <property type="evidence" value="ECO:0007669"/>
    <property type="project" value="UniProtKB-UniRule"/>
</dbReference>
<feature type="transmembrane region" description="Helical" evidence="12">
    <location>
        <begin position="72"/>
        <end position="91"/>
    </location>
</feature>
<feature type="transmembrane region" description="Helical" evidence="12">
    <location>
        <begin position="97"/>
        <end position="121"/>
    </location>
</feature>
<dbReference type="STRING" id="2200.GCA_001571405_02184"/>
<dbReference type="InterPro" id="IPR023547">
    <property type="entry name" value="DGGGP_synth"/>
</dbReference>
<keyword evidence="9 12" id="KW-0472">Membrane</keyword>
<evidence type="ECO:0000313" key="14">
    <source>
        <dbReference type="Proteomes" id="UP000326500"/>
    </source>
</evidence>
<evidence type="ECO:0000256" key="4">
    <source>
        <dbReference type="ARBA" id="ARBA00022679"/>
    </source>
</evidence>
<dbReference type="GO" id="GO:0046474">
    <property type="term" value="P:glycerophospholipid biosynthetic process"/>
    <property type="evidence" value="ECO:0007669"/>
    <property type="project" value="UniProtKB-UniRule"/>
</dbReference>